<name>A0A179T196_9BACI</name>
<keyword evidence="10" id="KW-1185">Reference proteome</keyword>
<comment type="caution">
    <text evidence="9">The sequence shown here is derived from an EMBL/GenBank/DDBJ whole genome shotgun (WGS) entry which is preliminary data.</text>
</comment>
<accession>A0A179T196</accession>
<dbReference type="SUPFAM" id="SSF103481">
    <property type="entry name" value="Multidrug resistance efflux transporter EmrE"/>
    <property type="match status" value="1"/>
</dbReference>
<evidence type="ECO:0000256" key="1">
    <source>
        <dbReference type="ARBA" id="ARBA00004651"/>
    </source>
</evidence>
<dbReference type="InterPro" id="IPR045324">
    <property type="entry name" value="Small_multidrug_res"/>
</dbReference>
<evidence type="ECO:0000313" key="10">
    <source>
        <dbReference type="Proteomes" id="UP000078534"/>
    </source>
</evidence>
<evidence type="ECO:0000256" key="2">
    <source>
        <dbReference type="ARBA" id="ARBA00022448"/>
    </source>
</evidence>
<organism evidence="9 10">
    <name type="scientific">Metabacillus litoralis</name>
    <dbReference type="NCBI Taxonomy" id="152268"/>
    <lineage>
        <taxon>Bacteria</taxon>
        <taxon>Bacillati</taxon>
        <taxon>Bacillota</taxon>
        <taxon>Bacilli</taxon>
        <taxon>Bacillales</taxon>
        <taxon>Bacillaceae</taxon>
        <taxon>Metabacillus</taxon>
    </lineage>
</organism>
<keyword evidence="3" id="KW-1003">Cell membrane</keyword>
<dbReference type="EMBL" id="LWSG01000008">
    <property type="protein sequence ID" value="OAS87645.1"/>
    <property type="molecule type" value="Genomic_DNA"/>
</dbReference>
<evidence type="ECO:0000256" key="5">
    <source>
        <dbReference type="ARBA" id="ARBA00022989"/>
    </source>
</evidence>
<keyword evidence="4 7" id="KW-0812">Transmembrane</keyword>
<evidence type="ECO:0000256" key="8">
    <source>
        <dbReference type="SAM" id="Phobius"/>
    </source>
</evidence>
<dbReference type="Proteomes" id="UP000078534">
    <property type="component" value="Unassembled WGS sequence"/>
</dbReference>
<keyword evidence="5 8" id="KW-1133">Transmembrane helix</keyword>
<comment type="similarity">
    <text evidence="7">Belongs to the drug/metabolite transporter (DMT) superfamily. Small multidrug resistance (SMR) (TC 2.A.7.1) family.</text>
</comment>
<evidence type="ECO:0000256" key="4">
    <source>
        <dbReference type="ARBA" id="ARBA00022692"/>
    </source>
</evidence>
<dbReference type="PANTHER" id="PTHR30561:SF0">
    <property type="entry name" value="GUANIDINIUM EXPORTER"/>
    <property type="match status" value="1"/>
</dbReference>
<dbReference type="Pfam" id="PF00893">
    <property type="entry name" value="Multi_Drug_Res"/>
    <property type="match status" value="1"/>
</dbReference>
<dbReference type="GO" id="GO:0005886">
    <property type="term" value="C:plasma membrane"/>
    <property type="evidence" value="ECO:0007669"/>
    <property type="project" value="UniProtKB-SubCell"/>
</dbReference>
<dbReference type="InterPro" id="IPR000390">
    <property type="entry name" value="Small_drug/metabolite_transptr"/>
</dbReference>
<dbReference type="STRING" id="152268.A6K24_19575"/>
<dbReference type="AlphaFoldDB" id="A0A179T196"/>
<evidence type="ECO:0000313" key="9">
    <source>
        <dbReference type="EMBL" id="OAS87645.1"/>
    </source>
</evidence>
<gene>
    <name evidence="9" type="ORF">A6K24_19575</name>
</gene>
<feature type="transmembrane region" description="Helical" evidence="8">
    <location>
        <begin position="57"/>
        <end position="78"/>
    </location>
</feature>
<dbReference type="OrthoDB" id="21828at2"/>
<dbReference type="GO" id="GO:0022857">
    <property type="term" value="F:transmembrane transporter activity"/>
    <property type="evidence" value="ECO:0007669"/>
    <property type="project" value="InterPro"/>
</dbReference>
<dbReference type="RefSeq" id="WP_066329863.1">
    <property type="nucleotide sequence ID" value="NZ_LWSG01000008.1"/>
</dbReference>
<evidence type="ECO:0000256" key="3">
    <source>
        <dbReference type="ARBA" id="ARBA00022475"/>
    </source>
</evidence>
<sequence length="105" mass="11383">MDWIVLILAGFCEVAGVAAISKFNKKKSVIHVLYMIAGFAMSFFFLSFAMKTISMGTAYAVWTGIGTVGSALIGIIFLGESAGWKRLLFISMIISATIGLKFIPY</sequence>
<evidence type="ECO:0000256" key="6">
    <source>
        <dbReference type="ARBA" id="ARBA00023136"/>
    </source>
</evidence>
<proteinExistence type="inferred from homology"/>
<dbReference type="PANTHER" id="PTHR30561">
    <property type="entry name" value="SMR FAMILY PROTON-DEPENDENT DRUG EFFLUX TRANSPORTER SUGE"/>
    <property type="match status" value="1"/>
</dbReference>
<dbReference type="FunFam" id="1.10.3730.20:FF:000001">
    <property type="entry name" value="Quaternary ammonium compound resistance transporter SugE"/>
    <property type="match status" value="1"/>
</dbReference>
<keyword evidence="6 8" id="KW-0472">Membrane</keyword>
<dbReference type="Gene3D" id="1.10.3730.20">
    <property type="match status" value="1"/>
</dbReference>
<feature type="transmembrane region" description="Helical" evidence="8">
    <location>
        <begin position="29"/>
        <end position="50"/>
    </location>
</feature>
<evidence type="ECO:0000256" key="7">
    <source>
        <dbReference type="RuleBase" id="RU003942"/>
    </source>
</evidence>
<protein>
    <submittedName>
        <fullName evidence="9">Transporter</fullName>
    </submittedName>
</protein>
<dbReference type="InterPro" id="IPR037185">
    <property type="entry name" value="EmrE-like"/>
</dbReference>
<reference evidence="10" key="1">
    <citation type="submission" date="2016-04" db="EMBL/GenBank/DDBJ databases">
        <authorList>
            <person name="Lyu Z."/>
            <person name="Lyu W."/>
        </authorList>
    </citation>
    <scope>NUCLEOTIDE SEQUENCE [LARGE SCALE GENOMIC DNA]</scope>
    <source>
        <strain evidence="10">C44</strain>
    </source>
</reference>
<comment type="subcellular location">
    <subcellularLocation>
        <location evidence="1 7">Cell membrane</location>
        <topology evidence="1 7">Multi-pass membrane protein</topology>
    </subcellularLocation>
</comment>
<keyword evidence="2" id="KW-0813">Transport</keyword>
<feature type="transmembrane region" description="Helical" evidence="8">
    <location>
        <begin position="84"/>
        <end position="103"/>
    </location>
</feature>